<dbReference type="WBParaSite" id="HDID_0000532901-mRNA-1">
    <property type="protein sequence ID" value="HDID_0000532901-mRNA-1"/>
    <property type="gene ID" value="HDID_0000532901"/>
</dbReference>
<accession>A0A0R3SK64</accession>
<evidence type="ECO:0000313" key="2">
    <source>
        <dbReference type="Proteomes" id="UP000274504"/>
    </source>
</evidence>
<gene>
    <name evidence="1" type="ORF">HDID_LOCUS5327</name>
</gene>
<dbReference type="EMBL" id="UYSG01002639">
    <property type="protein sequence ID" value="VDL57645.1"/>
    <property type="molecule type" value="Genomic_DNA"/>
</dbReference>
<sequence length="195" mass="22081">MLLFGCRLNQVNEKSLTFEVYYYQRLVNEELLAHVFYSESELKADHCGMAIASAKEALRYCTQAQNAAKVYRSGSGSEFHFLNRLQPLAQRTLSKAETENAMIYRQKAPTSMPQLQLKATFGIATPELPEGLSFVVDESWDQAMPGFDTSKVTVWMSLKNYKERLKASHKLQVIPEQAIYQGDRDPNNISGCIIS</sequence>
<dbReference type="PANTHER" id="PTHR23032">
    <property type="entry name" value="BRO1 DOMAIN-CONTAINING PROTEIN BROX"/>
    <property type="match status" value="1"/>
</dbReference>
<dbReference type="AlphaFoldDB" id="A0A0R3SK64"/>
<reference evidence="3" key="1">
    <citation type="submission" date="2017-02" db="UniProtKB">
        <authorList>
            <consortium name="WormBaseParasite"/>
        </authorList>
    </citation>
    <scope>IDENTIFICATION</scope>
</reference>
<dbReference type="PANTHER" id="PTHR23032:SF13">
    <property type="entry name" value="BRO1 DOMAIN-CONTAINING PROTEIN BROX"/>
    <property type="match status" value="1"/>
</dbReference>
<dbReference type="Proteomes" id="UP000274504">
    <property type="component" value="Unassembled WGS sequence"/>
</dbReference>
<organism evidence="3">
    <name type="scientific">Hymenolepis diminuta</name>
    <name type="common">Rat tapeworm</name>
    <dbReference type="NCBI Taxonomy" id="6216"/>
    <lineage>
        <taxon>Eukaryota</taxon>
        <taxon>Metazoa</taxon>
        <taxon>Spiralia</taxon>
        <taxon>Lophotrochozoa</taxon>
        <taxon>Platyhelminthes</taxon>
        <taxon>Cestoda</taxon>
        <taxon>Eucestoda</taxon>
        <taxon>Cyclophyllidea</taxon>
        <taxon>Hymenolepididae</taxon>
        <taxon>Hymenolepis</taxon>
    </lineage>
</organism>
<dbReference type="InterPro" id="IPR038499">
    <property type="entry name" value="BRO1_sf"/>
</dbReference>
<reference evidence="1 2" key="2">
    <citation type="submission" date="2018-11" db="EMBL/GenBank/DDBJ databases">
        <authorList>
            <consortium name="Pathogen Informatics"/>
        </authorList>
    </citation>
    <scope>NUCLEOTIDE SEQUENCE [LARGE SCALE GENOMIC DNA]</scope>
</reference>
<protein>
    <submittedName>
        <fullName evidence="3">FERM domain-containing protein</fullName>
    </submittedName>
</protein>
<dbReference type="OrthoDB" id="6270666at2759"/>
<evidence type="ECO:0000313" key="1">
    <source>
        <dbReference type="EMBL" id="VDL57645.1"/>
    </source>
</evidence>
<dbReference type="InterPro" id="IPR038898">
    <property type="entry name" value="BROX"/>
</dbReference>
<evidence type="ECO:0000313" key="3">
    <source>
        <dbReference type="WBParaSite" id="HDID_0000532901-mRNA-1"/>
    </source>
</evidence>
<proteinExistence type="predicted"/>
<name>A0A0R3SK64_HYMDI</name>
<dbReference type="STRING" id="6216.A0A0R3SK64"/>
<dbReference type="Gene3D" id="1.25.40.280">
    <property type="entry name" value="alix/aip1 like domains"/>
    <property type="match status" value="1"/>
</dbReference>